<reference evidence="1" key="2">
    <citation type="submission" date="2023-01" db="EMBL/GenBank/DDBJ databases">
        <authorList>
            <person name="Sun Q."/>
            <person name="Evtushenko L."/>
        </authorList>
    </citation>
    <scope>NUCLEOTIDE SEQUENCE</scope>
    <source>
        <strain evidence="1">VKM B-2555</strain>
    </source>
</reference>
<reference evidence="1" key="1">
    <citation type="journal article" date="2014" name="Int. J. Syst. Evol. Microbiol.">
        <title>Complete genome sequence of Corynebacterium casei LMG S-19264T (=DSM 44701T), isolated from a smear-ripened cheese.</title>
        <authorList>
            <consortium name="US DOE Joint Genome Institute (JGI-PGF)"/>
            <person name="Walter F."/>
            <person name="Albersmeier A."/>
            <person name="Kalinowski J."/>
            <person name="Ruckert C."/>
        </authorList>
    </citation>
    <scope>NUCLEOTIDE SEQUENCE</scope>
    <source>
        <strain evidence="1">VKM B-2555</strain>
    </source>
</reference>
<keyword evidence="2" id="KW-1185">Reference proteome</keyword>
<evidence type="ECO:0000313" key="1">
    <source>
        <dbReference type="EMBL" id="GLK78101.1"/>
    </source>
</evidence>
<evidence type="ECO:0000313" key="2">
    <source>
        <dbReference type="Proteomes" id="UP001143364"/>
    </source>
</evidence>
<gene>
    <name evidence="1" type="ORF">GCM10008171_33550</name>
</gene>
<comment type="caution">
    <text evidence="1">The sequence shown here is derived from an EMBL/GenBank/DDBJ whole genome shotgun (WGS) entry which is preliminary data.</text>
</comment>
<sequence>MLLPPRRQKGLHFPAERSVSAEVADGGLGVTSKKLGKACLSAMVRRVVESGERARGAQELLKLGRFDEAMDIAYEIEPLLYEANHLLQSASLLRRVGEDFLKGKSKST</sequence>
<organism evidence="1 2">
    <name type="scientific">Methylopila jiangsuensis</name>
    <dbReference type="NCBI Taxonomy" id="586230"/>
    <lineage>
        <taxon>Bacteria</taxon>
        <taxon>Pseudomonadati</taxon>
        <taxon>Pseudomonadota</taxon>
        <taxon>Alphaproteobacteria</taxon>
        <taxon>Hyphomicrobiales</taxon>
        <taxon>Methylopilaceae</taxon>
        <taxon>Methylopila</taxon>
    </lineage>
</organism>
<dbReference type="AlphaFoldDB" id="A0A9W6N5C0"/>
<accession>A0A9W6N5C0</accession>
<name>A0A9W6N5C0_9HYPH</name>
<dbReference type="EMBL" id="BSFK01000016">
    <property type="protein sequence ID" value="GLK78101.1"/>
    <property type="molecule type" value="Genomic_DNA"/>
</dbReference>
<dbReference type="Proteomes" id="UP001143364">
    <property type="component" value="Unassembled WGS sequence"/>
</dbReference>
<proteinExistence type="predicted"/>
<protein>
    <submittedName>
        <fullName evidence="1">Uncharacterized protein</fullName>
    </submittedName>
</protein>